<organism evidence="2 3">
    <name type="scientific">Ovis ammon polii</name>
    <dbReference type="NCBI Taxonomy" id="230172"/>
    <lineage>
        <taxon>Eukaryota</taxon>
        <taxon>Metazoa</taxon>
        <taxon>Chordata</taxon>
        <taxon>Craniata</taxon>
        <taxon>Vertebrata</taxon>
        <taxon>Euteleostomi</taxon>
        <taxon>Mammalia</taxon>
        <taxon>Eutheria</taxon>
        <taxon>Laurasiatheria</taxon>
        <taxon>Artiodactyla</taxon>
        <taxon>Ruminantia</taxon>
        <taxon>Pecora</taxon>
        <taxon>Bovidae</taxon>
        <taxon>Caprinae</taxon>
        <taxon>Ovis</taxon>
    </lineage>
</organism>
<proteinExistence type="predicted"/>
<evidence type="ECO:0000313" key="2">
    <source>
        <dbReference type="EMBL" id="KAI4544206.1"/>
    </source>
</evidence>
<accession>A0AAD4UDR6</accession>
<evidence type="ECO:0000313" key="3">
    <source>
        <dbReference type="Proteomes" id="UP001214576"/>
    </source>
</evidence>
<keyword evidence="3" id="KW-1185">Reference proteome</keyword>
<feature type="region of interest" description="Disordered" evidence="1">
    <location>
        <begin position="192"/>
        <end position="219"/>
    </location>
</feature>
<name>A0AAD4UDR6_OVIAM</name>
<reference evidence="2" key="1">
    <citation type="submission" date="2022-03" db="EMBL/GenBank/DDBJ databases">
        <title>Genomic analyses of argali, domestic sheep and their hybrids provide insights into chromosomal evolution, heterosis and genetic basis of agronomic traits.</title>
        <authorList>
            <person name="Li M."/>
        </authorList>
    </citation>
    <scope>NUCLEOTIDE SEQUENCE</scope>
    <source>
        <strain evidence="2">CAU-MHL-2022a</strain>
        <tissue evidence="2">Skin</tissue>
    </source>
</reference>
<sequence>MMNITTSVKVGSKASLLSPDSHLVLTYWLHSTLEYERSGNVNQKEDVILAENTLIRMITYGAYFELEETWYLFIDDYEPEVMRENSSGRYYYFKPTPVEPYVFQVLCIAQETQSKEFWRHAIAMSGPISSHQKLQNFSPGPKIAKIAMRAFFRLVKEEHEQPQSTNPAFNGGGHNTPELQFCSKTKEFPGKLRQVSHFGNAPPSPDTPRVGNLDVETAP</sequence>
<comment type="caution">
    <text evidence="2">The sequence shown here is derived from an EMBL/GenBank/DDBJ whole genome shotgun (WGS) entry which is preliminary data.</text>
</comment>
<feature type="region of interest" description="Disordered" evidence="1">
    <location>
        <begin position="161"/>
        <end position="180"/>
    </location>
</feature>
<protein>
    <submittedName>
        <fullName evidence="2">Uncharacterized protein</fullName>
    </submittedName>
</protein>
<dbReference type="Proteomes" id="UP001214576">
    <property type="component" value="Unassembled WGS sequence"/>
</dbReference>
<dbReference type="EMBL" id="JAKZEL010000004">
    <property type="protein sequence ID" value="KAI4544206.1"/>
    <property type="molecule type" value="Genomic_DNA"/>
</dbReference>
<gene>
    <name evidence="2" type="ORF">MG293_004472</name>
</gene>
<dbReference type="AlphaFoldDB" id="A0AAD4UDR6"/>
<evidence type="ECO:0000256" key="1">
    <source>
        <dbReference type="SAM" id="MobiDB-lite"/>
    </source>
</evidence>